<keyword evidence="10" id="KW-0902">Two-component regulatory system</keyword>
<keyword evidence="16" id="KW-1185">Reference proteome</keyword>
<comment type="catalytic activity">
    <reaction evidence="1">
        <text>ATP + protein L-histidine = ADP + protein N-phospho-L-histidine.</text>
        <dbReference type="EC" id="2.7.13.3"/>
    </reaction>
</comment>
<evidence type="ECO:0000256" key="12">
    <source>
        <dbReference type="SAM" id="Phobius"/>
    </source>
</evidence>
<keyword evidence="4" id="KW-1003">Cell membrane</keyword>
<comment type="caution">
    <text evidence="15">The sequence shown here is derived from an EMBL/GenBank/DDBJ whole genome shotgun (WGS) entry which is preliminary data.</text>
</comment>
<dbReference type="SUPFAM" id="SSF158472">
    <property type="entry name" value="HAMP domain-like"/>
    <property type="match status" value="1"/>
</dbReference>
<keyword evidence="12" id="KW-0812">Transmembrane</keyword>
<dbReference type="InterPro" id="IPR036097">
    <property type="entry name" value="HisK_dim/P_sf"/>
</dbReference>
<dbReference type="Pfam" id="PF02518">
    <property type="entry name" value="HATPase_c"/>
    <property type="match status" value="1"/>
</dbReference>
<dbReference type="GO" id="GO:0005886">
    <property type="term" value="C:plasma membrane"/>
    <property type="evidence" value="ECO:0007669"/>
    <property type="project" value="UniProtKB-SubCell"/>
</dbReference>
<dbReference type="InterPro" id="IPR004358">
    <property type="entry name" value="Sig_transdc_His_kin-like_C"/>
</dbReference>
<evidence type="ECO:0000256" key="1">
    <source>
        <dbReference type="ARBA" id="ARBA00000085"/>
    </source>
</evidence>
<dbReference type="PANTHER" id="PTHR42878:SF7">
    <property type="entry name" value="SENSOR HISTIDINE KINASE GLRK"/>
    <property type="match status" value="1"/>
</dbReference>
<dbReference type="AlphaFoldDB" id="A0A5D8Q8K3"/>
<dbReference type="Pfam" id="PF00672">
    <property type="entry name" value="HAMP"/>
    <property type="match status" value="1"/>
</dbReference>
<dbReference type="Gene3D" id="6.10.340.10">
    <property type="match status" value="1"/>
</dbReference>
<evidence type="ECO:0000256" key="8">
    <source>
        <dbReference type="ARBA" id="ARBA00022777"/>
    </source>
</evidence>
<dbReference type="InterPro" id="IPR050351">
    <property type="entry name" value="BphY/WalK/GraS-like"/>
</dbReference>
<dbReference type="EC" id="2.7.13.3" evidence="3"/>
<sequence length="445" mass="50006">MRSIRNKLLASYLAVVLTVLAIFWLTQVVFIERTYTRFMVGRLKNYGEEIINILGVPEPDPSKLSAAIEESGAEVTAVTKDNRVIFTTATMMGMMMRNVIPYSGNTPKTFRYTHPHFGTEYMAMSLPFTYNGIQANMILSIPVTQISQNVDLFKREFTYIAIASIIIATLISLILSNGITRPIIKLKKAAKEIAEGNAGIKIKPETRDEIGDLASTMDEMSMRLSEIEKLRQNLIANISHDLKTPLGVIKGYAEMIRDTDIDREKSYKYLAIISKEADRMSNMINDILALSQIQAGVTKPRMAVFNMKELISDVLDTFEGEIYERNLEVEFSIDDLNVYADRELIRRVLVNIIGNAISSMEDSGLLSITSEIQDKEALFKISDTGRGIKEKDLEHIFDRYYKASEGGTGLGLAIVKEILTLHRSKYDINSTEGKGTTFTFTLPRS</sequence>
<dbReference type="Proteomes" id="UP000322976">
    <property type="component" value="Unassembled WGS sequence"/>
</dbReference>
<evidence type="ECO:0000256" key="10">
    <source>
        <dbReference type="ARBA" id="ARBA00023012"/>
    </source>
</evidence>
<dbReference type="InterPro" id="IPR005467">
    <property type="entry name" value="His_kinase_dom"/>
</dbReference>
<dbReference type="CDD" id="cd00082">
    <property type="entry name" value="HisKA"/>
    <property type="match status" value="1"/>
</dbReference>
<evidence type="ECO:0000256" key="3">
    <source>
        <dbReference type="ARBA" id="ARBA00012438"/>
    </source>
</evidence>
<keyword evidence="11 12" id="KW-0472">Membrane</keyword>
<dbReference type="SUPFAM" id="SSF47384">
    <property type="entry name" value="Homodimeric domain of signal transducing histidine kinase"/>
    <property type="match status" value="1"/>
</dbReference>
<dbReference type="PRINTS" id="PR00344">
    <property type="entry name" value="BCTRLSENSOR"/>
</dbReference>
<dbReference type="EMBL" id="VTPS01000022">
    <property type="protein sequence ID" value="TZE80841.1"/>
    <property type="molecule type" value="Genomic_DNA"/>
</dbReference>
<dbReference type="PROSITE" id="PS50109">
    <property type="entry name" value="HIS_KIN"/>
    <property type="match status" value="1"/>
</dbReference>
<dbReference type="SMART" id="SM00387">
    <property type="entry name" value="HATPase_c"/>
    <property type="match status" value="1"/>
</dbReference>
<keyword evidence="5" id="KW-0597">Phosphoprotein</keyword>
<dbReference type="Gene3D" id="3.30.565.10">
    <property type="entry name" value="Histidine kinase-like ATPase, C-terminal domain"/>
    <property type="match status" value="1"/>
</dbReference>
<evidence type="ECO:0000256" key="7">
    <source>
        <dbReference type="ARBA" id="ARBA00022741"/>
    </source>
</evidence>
<dbReference type="GO" id="GO:0000156">
    <property type="term" value="F:phosphorelay response regulator activity"/>
    <property type="evidence" value="ECO:0007669"/>
    <property type="project" value="TreeGrafter"/>
</dbReference>
<feature type="domain" description="Histidine kinase" evidence="13">
    <location>
        <begin position="237"/>
        <end position="445"/>
    </location>
</feature>
<proteinExistence type="predicted"/>
<dbReference type="Gene3D" id="1.10.287.130">
    <property type="match status" value="1"/>
</dbReference>
<feature type="transmembrane region" description="Helical" evidence="12">
    <location>
        <begin position="12"/>
        <end position="31"/>
    </location>
</feature>
<dbReference type="InterPro" id="IPR036890">
    <property type="entry name" value="HATPase_C_sf"/>
</dbReference>
<dbReference type="GO" id="GO:0007234">
    <property type="term" value="P:osmosensory signaling via phosphorelay pathway"/>
    <property type="evidence" value="ECO:0007669"/>
    <property type="project" value="TreeGrafter"/>
</dbReference>
<feature type="domain" description="HAMP" evidence="14">
    <location>
        <begin position="177"/>
        <end position="229"/>
    </location>
</feature>
<accession>A0A5D8Q8K3</accession>
<evidence type="ECO:0000256" key="5">
    <source>
        <dbReference type="ARBA" id="ARBA00022553"/>
    </source>
</evidence>
<dbReference type="GO" id="GO:0000155">
    <property type="term" value="F:phosphorelay sensor kinase activity"/>
    <property type="evidence" value="ECO:0007669"/>
    <property type="project" value="InterPro"/>
</dbReference>
<dbReference type="PROSITE" id="PS50885">
    <property type="entry name" value="HAMP"/>
    <property type="match status" value="1"/>
</dbReference>
<dbReference type="SUPFAM" id="SSF55874">
    <property type="entry name" value="ATPase domain of HSP90 chaperone/DNA topoisomerase II/histidine kinase"/>
    <property type="match status" value="1"/>
</dbReference>
<keyword evidence="9" id="KW-0067">ATP-binding</keyword>
<name>A0A5D8Q8K3_9THEO</name>
<gene>
    <name evidence="15" type="ORF">FWJ32_11605</name>
</gene>
<evidence type="ECO:0000259" key="13">
    <source>
        <dbReference type="PROSITE" id="PS50109"/>
    </source>
</evidence>
<dbReference type="SMART" id="SM00388">
    <property type="entry name" value="HisKA"/>
    <property type="match status" value="1"/>
</dbReference>
<dbReference type="GO" id="GO:0005524">
    <property type="term" value="F:ATP binding"/>
    <property type="evidence" value="ECO:0007669"/>
    <property type="project" value="UniProtKB-KW"/>
</dbReference>
<dbReference type="InterPro" id="IPR003594">
    <property type="entry name" value="HATPase_dom"/>
</dbReference>
<evidence type="ECO:0000256" key="9">
    <source>
        <dbReference type="ARBA" id="ARBA00022840"/>
    </source>
</evidence>
<evidence type="ECO:0000256" key="11">
    <source>
        <dbReference type="ARBA" id="ARBA00023136"/>
    </source>
</evidence>
<evidence type="ECO:0000313" key="16">
    <source>
        <dbReference type="Proteomes" id="UP000322976"/>
    </source>
</evidence>
<dbReference type="FunFam" id="3.30.565.10:FF:000006">
    <property type="entry name" value="Sensor histidine kinase WalK"/>
    <property type="match status" value="1"/>
</dbReference>
<evidence type="ECO:0000256" key="4">
    <source>
        <dbReference type="ARBA" id="ARBA00022475"/>
    </source>
</evidence>
<dbReference type="PANTHER" id="PTHR42878">
    <property type="entry name" value="TWO-COMPONENT HISTIDINE KINASE"/>
    <property type="match status" value="1"/>
</dbReference>
<evidence type="ECO:0000256" key="6">
    <source>
        <dbReference type="ARBA" id="ARBA00022679"/>
    </source>
</evidence>
<keyword evidence="8 15" id="KW-0418">Kinase</keyword>
<dbReference type="RefSeq" id="WP_149546126.1">
    <property type="nucleotide sequence ID" value="NZ_VTPS01000022.1"/>
</dbReference>
<dbReference type="InterPro" id="IPR003660">
    <property type="entry name" value="HAMP_dom"/>
</dbReference>
<evidence type="ECO:0000256" key="2">
    <source>
        <dbReference type="ARBA" id="ARBA00004236"/>
    </source>
</evidence>
<dbReference type="CDD" id="cd06225">
    <property type="entry name" value="HAMP"/>
    <property type="match status" value="1"/>
</dbReference>
<feature type="transmembrane region" description="Helical" evidence="12">
    <location>
        <begin position="157"/>
        <end position="179"/>
    </location>
</feature>
<organism evidence="15 16">
    <name type="scientific">Calorimonas adulescens</name>
    <dbReference type="NCBI Taxonomy" id="2606906"/>
    <lineage>
        <taxon>Bacteria</taxon>
        <taxon>Bacillati</taxon>
        <taxon>Bacillota</taxon>
        <taxon>Clostridia</taxon>
        <taxon>Thermoanaerobacterales</taxon>
        <taxon>Thermoanaerobacteraceae</taxon>
        <taxon>Calorimonas</taxon>
    </lineage>
</organism>
<keyword evidence="7" id="KW-0547">Nucleotide-binding</keyword>
<reference evidence="15 16" key="1">
    <citation type="submission" date="2019-08" db="EMBL/GenBank/DDBJ databases">
        <title>Calorimonas adulescens gen. nov., sp. nov., an anaerobic thermophilic bacterium from Sakhalin hot spring.</title>
        <authorList>
            <person name="Khomyakova M.A."/>
            <person name="Merkel A.Y."/>
            <person name="Novikov A."/>
            <person name="Bonch-Osmolovskaya E.A."/>
            <person name="Slobodkin A.I."/>
        </authorList>
    </citation>
    <scope>NUCLEOTIDE SEQUENCE [LARGE SCALE GENOMIC DNA]</scope>
    <source>
        <strain evidence="15 16">A05MB</strain>
    </source>
</reference>
<dbReference type="GO" id="GO:0030295">
    <property type="term" value="F:protein kinase activator activity"/>
    <property type="evidence" value="ECO:0007669"/>
    <property type="project" value="TreeGrafter"/>
</dbReference>
<comment type="subcellular location">
    <subcellularLocation>
        <location evidence="2">Cell membrane</location>
    </subcellularLocation>
</comment>
<keyword evidence="12" id="KW-1133">Transmembrane helix</keyword>
<dbReference type="FunFam" id="1.10.287.130:FF:000008">
    <property type="entry name" value="Two-component sensor histidine kinase"/>
    <property type="match status" value="1"/>
</dbReference>
<keyword evidence="6" id="KW-0808">Transferase</keyword>
<protein>
    <recommendedName>
        <fullName evidence="3">histidine kinase</fullName>
        <ecNumber evidence="3">2.7.13.3</ecNumber>
    </recommendedName>
</protein>
<dbReference type="InterPro" id="IPR003661">
    <property type="entry name" value="HisK_dim/P_dom"/>
</dbReference>
<evidence type="ECO:0000313" key="15">
    <source>
        <dbReference type="EMBL" id="TZE80841.1"/>
    </source>
</evidence>
<evidence type="ECO:0000259" key="14">
    <source>
        <dbReference type="PROSITE" id="PS50885"/>
    </source>
</evidence>
<dbReference type="Pfam" id="PF00512">
    <property type="entry name" value="HisKA"/>
    <property type="match status" value="1"/>
</dbReference>
<dbReference type="SMART" id="SM00304">
    <property type="entry name" value="HAMP"/>
    <property type="match status" value="1"/>
</dbReference>